<feature type="transmembrane region" description="Helical" evidence="2">
    <location>
        <begin position="7"/>
        <end position="28"/>
    </location>
</feature>
<dbReference type="Proteomes" id="UP000824093">
    <property type="component" value="Unassembled WGS sequence"/>
</dbReference>
<dbReference type="InterPro" id="IPR005531">
    <property type="entry name" value="Asp23"/>
</dbReference>
<comment type="similarity">
    <text evidence="1">Belongs to the asp23 family.</text>
</comment>
<dbReference type="AlphaFoldDB" id="A0A9D1LZV2"/>
<evidence type="ECO:0000256" key="2">
    <source>
        <dbReference type="SAM" id="Phobius"/>
    </source>
</evidence>
<keyword evidence="2" id="KW-0812">Transmembrane</keyword>
<organism evidence="3 4">
    <name type="scientific">Candidatus Merdicola faecigallinarum</name>
    <dbReference type="NCBI Taxonomy" id="2840862"/>
    <lineage>
        <taxon>Bacteria</taxon>
        <taxon>Bacillati</taxon>
        <taxon>Bacillota</taxon>
        <taxon>Clostridia</taxon>
        <taxon>Candidatus Merdicola</taxon>
    </lineage>
</organism>
<dbReference type="NCBIfam" id="NF033218">
    <property type="entry name" value="anchor_AmaP"/>
    <property type="match status" value="1"/>
</dbReference>
<keyword evidence="2" id="KW-1133">Transmembrane helix</keyword>
<feature type="transmembrane region" description="Helical" evidence="2">
    <location>
        <begin position="48"/>
        <end position="69"/>
    </location>
</feature>
<proteinExistence type="inferred from homology"/>
<dbReference type="Pfam" id="PF03780">
    <property type="entry name" value="Asp23"/>
    <property type="match status" value="1"/>
</dbReference>
<accession>A0A9D1LZV2</accession>
<gene>
    <name evidence="3" type="primary">amaP</name>
    <name evidence="3" type="ORF">IAB70_00280</name>
</gene>
<dbReference type="EMBL" id="DVNH01000003">
    <property type="protein sequence ID" value="HIU51060.1"/>
    <property type="molecule type" value="Genomic_DNA"/>
</dbReference>
<evidence type="ECO:0000313" key="4">
    <source>
        <dbReference type="Proteomes" id="UP000824093"/>
    </source>
</evidence>
<protein>
    <submittedName>
        <fullName evidence="3">Alkaline shock response membrane anchor protein AmaP</fullName>
    </submittedName>
</protein>
<reference evidence="3" key="2">
    <citation type="journal article" date="2021" name="PeerJ">
        <title>Extensive microbial diversity within the chicken gut microbiome revealed by metagenomics and culture.</title>
        <authorList>
            <person name="Gilroy R."/>
            <person name="Ravi A."/>
            <person name="Getino M."/>
            <person name="Pursley I."/>
            <person name="Horton D.L."/>
            <person name="Alikhan N.F."/>
            <person name="Baker D."/>
            <person name="Gharbi K."/>
            <person name="Hall N."/>
            <person name="Watson M."/>
            <person name="Adriaenssens E.M."/>
            <person name="Foster-Nyarko E."/>
            <person name="Jarju S."/>
            <person name="Secka A."/>
            <person name="Antonio M."/>
            <person name="Oren A."/>
            <person name="Chaudhuri R.R."/>
            <person name="La Ragione R."/>
            <person name="Hildebrand F."/>
            <person name="Pallen M.J."/>
        </authorList>
    </citation>
    <scope>NUCLEOTIDE SEQUENCE</scope>
    <source>
        <strain evidence="3">CHK195-15760</strain>
    </source>
</reference>
<keyword evidence="2" id="KW-0472">Membrane</keyword>
<name>A0A9D1LZV2_9FIRM</name>
<evidence type="ECO:0000256" key="1">
    <source>
        <dbReference type="ARBA" id="ARBA00005721"/>
    </source>
</evidence>
<evidence type="ECO:0000313" key="3">
    <source>
        <dbReference type="EMBL" id="HIU51060.1"/>
    </source>
</evidence>
<reference evidence="3" key="1">
    <citation type="submission" date="2020-10" db="EMBL/GenBank/DDBJ databases">
        <authorList>
            <person name="Gilroy R."/>
        </authorList>
    </citation>
    <scope>NUCLEOTIDE SEQUENCE</scope>
    <source>
        <strain evidence="3">CHK195-15760</strain>
    </source>
</reference>
<comment type="caution">
    <text evidence="3">The sequence shown here is derived from an EMBL/GenBank/DDBJ whole genome shotgun (WGS) entry which is preliminary data.</text>
</comment>
<sequence>MKVLEKICLVLFSIIILVLSVIMCLLVFEWLNISTVNVVLFNAINNVTASNIILVISVILILLAIKCIFFSGNSKDSRTDGILLQNDNGKLLISKETLENLVSGIAKGFEGTENVTTKVELDKENNLRVQVTLYVHPNAIIKDLSANIQTRIKEAIKSTSDLEVHEVNIRIRNIVPENQGNVAE</sequence>